<evidence type="ECO:0000259" key="5">
    <source>
        <dbReference type="SMART" id="SM00385"/>
    </source>
</evidence>
<dbReference type="GO" id="GO:0016538">
    <property type="term" value="F:cyclin-dependent protein serine/threonine kinase regulator activity"/>
    <property type="evidence" value="ECO:0007669"/>
    <property type="project" value="InterPro"/>
</dbReference>
<dbReference type="SMART" id="SM00385">
    <property type="entry name" value="CYCLIN"/>
    <property type="match status" value="1"/>
</dbReference>
<keyword evidence="2" id="KW-0131">Cell cycle</keyword>
<evidence type="ECO:0000313" key="6">
    <source>
        <dbReference type="EnsemblPlants" id="AET3Gv21224400.3"/>
    </source>
</evidence>
<dbReference type="EnsemblPlants" id="AET3Gv21224400.3">
    <property type="protein sequence ID" value="AET3Gv21224400.3"/>
    <property type="gene ID" value="AET3Gv21224400"/>
</dbReference>
<feature type="compositionally biased region" description="Polar residues" evidence="4">
    <location>
        <begin position="59"/>
        <end position="68"/>
    </location>
</feature>
<feature type="region of interest" description="Disordered" evidence="4">
    <location>
        <begin position="101"/>
        <end position="133"/>
    </location>
</feature>
<evidence type="ECO:0000256" key="3">
    <source>
        <dbReference type="RuleBase" id="RU000383"/>
    </source>
</evidence>
<dbReference type="SUPFAM" id="SSF47954">
    <property type="entry name" value="Cyclin-like"/>
    <property type="match status" value="1"/>
</dbReference>
<dbReference type="GO" id="GO:0051301">
    <property type="term" value="P:cell division"/>
    <property type="evidence" value="ECO:0007669"/>
    <property type="project" value="UniProtKB-KW"/>
</dbReference>
<protein>
    <recommendedName>
        <fullName evidence="5">Cyclin-like domain-containing protein</fullName>
    </recommendedName>
</protein>
<comment type="similarity">
    <text evidence="3">Belongs to the cyclin family.</text>
</comment>
<dbReference type="InterPro" id="IPR013763">
    <property type="entry name" value="Cyclin-like_dom"/>
</dbReference>
<accession>A0A453GVR3</accession>
<dbReference type="PIRSF" id="PIRSF001771">
    <property type="entry name" value="Cyclin_A_B_D_E"/>
    <property type="match status" value="1"/>
</dbReference>
<feature type="region of interest" description="Disordered" evidence="4">
    <location>
        <begin position="24"/>
        <end position="74"/>
    </location>
</feature>
<dbReference type="InterPro" id="IPR046965">
    <property type="entry name" value="Cyclin_A/B-like"/>
</dbReference>
<keyword evidence="1" id="KW-0132">Cell division</keyword>
<sequence length="346" mass="38506">MAARKDNAVLIACQAPNGRVTRAQAANRGRFGVPHPAPVPVRTERKPATKGKAKRGASDENTCASALTSAPPPKRRAALKDVTNISCANSFRNCTAVTKLQSRPTQKVGRNPSKNKQCTKKAPKPPLPAVSGTSFVVNDSHNVEESQKAELLPPKEEPTALLENKGSLSLWNIARNRESGVHEPFFQGRNTRDKSETADSNTGYYVGLNVIDIDKDNGNPQMCASYAAEIYRNLMAAELIRRPKSNYMETLQRDITKGMRGILIDWLVEVSEEYKLVPDTLYLTVYLIDQFLSRKYIERQKLQLLGITSMLIASKYEEICAPRVEEFCFITDNTYTKNQVLVTCKV</sequence>
<proteinExistence type="inferred from homology"/>
<name>A0A453GVR3_AEGTS</name>
<reference evidence="6" key="5">
    <citation type="journal article" date="2021" name="G3 (Bethesda)">
        <title>Aegilops tauschii genome assembly Aet v5.0 features greater sequence contiguity and improved annotation.</title>
        <authorList>
            <person name="Wang L."/>
            <person name="Zhu T."/>
            <person name="Rodriguez J.C."/>
            <person name="Deal K.R."/>
            <person name="Dubcovsky J."/>
            <person name="McGuire P.E."/>
            <person name="Lux T."/>
            <person name="Spannagl M."/>
            <person name="Mayer K.F.X."/>
            <person name="Baldrich P."/>
            <person name="Meyers B.C."/>
            <person name="Huo N."/>
            <person name="Gu Y.Q."/>
            <person name="Zhou H."/>
            <person name="Devos K.M."/>
            <person name="Bennetzen J.L."/>
            <person name="Unver T."/>
            <person name="Budak H."/>
            <person name="Gulick P.J."/>
            <person name="Galiba G."/>
            <person name="Kalapos B."/>
            <person name="Nelson D.R."/>
            <person name="Li P."/>
            <person name="You F.M."/>
            <person name="Luo M.C."/>
            <person name="Dvorak J."/>
        </authorList>
    </citation>
    <scope>NUCLEOTIDE SEQUENCE [LARGE SCALE GENOMIC DNA]</scope>
    <source>
        <strain evidence="6">cv. AL8/78</strain>
    </source>
</reference>
<dbReference type="GO" id="GO:0044772">
    <property type="term" value="P:mitotic cell cycle phase transition"/>
    <property type="evidence" value="ECO:0007669"/>
    <property type="project" value="InterPro"/>
</dbReference>
<dbReference type="Gene3D" id="1.10.472.10">
    <property type="entry name" value="Cyclin-like"/>
    <property type="match status" value="2"/>
</dbReference>
<dbReference type="InterPro" id="IPR006671">
    <property type="entry name" value="Cyclin_N"/>
</dbReference>
<dbReference type="Proteomes" id="UP000015105">
    <property type="component" value="Chromosome 3D"/>
</dbReference>
<feature type="domain" description="Cyclin-like" evidence="5">
    <location>
        <begin position="265"/>
        <end position="346"/>
    </location>
</feature>
<dbReference type="Pfam" id="PF00134">
    <property type="entry name" value="Cyclin_N"/>
    <property type="match status" value="1"/>
</dbReference>
<evidence type="ECO:0000256" key="2">
    <source>
        <dbReference type="ARBA" id="ARBA00023306"/>
    </source>
</evidence>
<dbReference type="InterPro" id="IPR039361">
    <property type="entry name" value="Cyclin"/>
</dbReference>
<dbReference type="AlphaFoldDB" id="A0A453GVR3"/>
<organism evidence="6 7">
    <name type="scientific">Aegilops tauschii subsp. strangulata</name>
    <name type="common">Goatgrass</name>
    <dbReference type="NCBI Taxonomy" id="200361"/>
    <lineage>
        <taxon>Eukaryota</taxon>
        <taxon>Viridiplantae</taxon>
        <taxon>Streptophyta</taxon>
        <taxon>Embryophyta</taxon>
        <taxon>Tracheophyta</taxon>
        <taxon>Spermatophyta</taxon>
        <taxon>Magnoliopsida</taxon>
        <taxon>Liliopsida</taxon>
        <taxon>Poales</taxon>
        <taxon>Poaceae</taxon>
        <taxon>BOP clade</taxon>
        <taxon>Pooideae</taxon>
        <taxon>Triticodae</taxon>
        <taxon>Triticeae</taxon>
        <taxon>Triticinae</taxon>
        <taxon>Aegilops</taxon>
    </lineage>
</organism>
<keyword evidence="7" id="KW-1185">Reference proteome</keyword>
<dbReference type="FunFam" id="1.10.472.10:FF:000167">
    <property type="entry name" value="Mitotic cyclin 6"/>
    <property type="match status" value="1"/>
</dbReference>
<reference evidence="7" key="2">
    <citation type="journal article" date="2017" name="Nat. Plants">
        <title>The Aegilops tauschii genome reveals multiple impacts of transposons.</title>
        <authorList>
            <person name="Zhao G."/>
            <person name="Zou C."/>
            <person name="Li K."/>
            <person name="Wang K."/>
            <person name="Li T."/>
            <person name="Gao L."/>
            <person name="Zhang X."/>
            <person name="Wang H."/>
            <person name="Yang Z."/>
            <person name="Liu X."/>
            <person name="Jiang W."/>
            <person name="Mao L."/>
            <person name="Kong X."/>
            <person name="Jiao Y."/>
            <person name="Jia J."/>
        </authorList>
    </citation>
    <scope>NUCLEOTIDE SEQUENCE [LARGE SCALE GENOMIC DNA]</scope>
    <source>
        <strain evidence="7">cv. AL8/78</strain>
    </source>
</reference>
<evidence type="ECO:0000256" key="1">
    <source>
        <dbReference type="ARBA" id="ARBA00022618"/>
    </source>
</evidence>
<reference evidence="6" key="4">
    <citation type="submission" date="2019-03" db="UniProtKB">
        <authorList>
            <consortium name="EnsemblPlants"/>
        </authorList>
    </citation>
    <scope>IDENTIFICATION</scope>
</reference>
<dbReference type="InterPro" id="IPR036915">
    <property type="entry name" value="Cyclin-like_sf"/>
</dbReference>
<evidence type="ECO:0000313" key="7">
    <source>
        <dbReference type="Proteomes" id="UP000015105"/>
    </source>
</evidence>
<dbReference type="PANTHER" id="PTHR10177">
    <property type="entry name" value="CYCLINS"/>
    <property type="match status" value="1"/>
</dbReference>
<reference evidence="6" key="3">
    <citation type="journal article" date="2017" name="Nature">
        <title>Genome sequence of the progenitor of the wheat D genome Aegilops tauschii.</title>
        <authorList>
            <person name="Luo M.C."/>
            <person name="Gu Y.Q."/>
            <person name="Puiu D."/>
            <person name="Wang H."/>
            <person name="Twardziok S.O."/>
            <person name="Deal K.R."/>
            <person name="Huo N."/>
            <person name="Zhu T."/>
            <person name="Wang L."/>
            <person name="Wang Y."/>
            <person name="McGuire P.E."/>
            <person name="Liu S."/>
            <person name="Long H."/>
            <person name="Ramasamy R.K."/>
            <person name="Rodriguez J.C."/>
            <person name="Van S.L."/>
            <person name="Yuan L."/>
            <person name="Wang Z."/>
            <person name="Xia Z."/>
            <person name="Xiao L."/>
            <person name="Anderson O.D."/>
            <person name="Ouyang S."/>
            <person name="Liang Y."/>
            <person name="Zimin A.V."/>
            <person name="Pertea G."/>
            <person name="Qi P."/>
            <person name="Bennetzen J.L."/>
            <person name="Dai X."/>
            <person name="Dawson M.W."/>
            <person name="Muller H.G."/>
            <person name="Kugler K."/>
            <person name="Rivarola-Duarte L."/>
            <person name="Spannagl M."/>
            <person name="Mayer K.F.X."/>
            <person name="Lu F.H."/>
            <person name="Bevan M.W."/>
            <person name="Leroy P."/>
            <person name="Li P."/>
            <person name="You F.M."/>
            <person name="Sun Q."/>
            <person name="Liu Z."/>
            <person name="Lyons E."/>
            <person name="Wicker T."/>
            <person name="Salzberg S.L."/>
            <person name="Devos K.M."/>
            <person name="Dvorak J."/>
        </authorList>
    </citation>
    <scope>NUCLEOTIDE SEQUENCE [LARGE SCALE GENOMIC DNA]</scope>
    <source>
        <strain evidence="6">cv. AL8/78</strain>
    </source>
</reference>
<reference evidence="7" key="1">
    <citation type="journal article" date="2014" name="Science">
        <title>Ancient hybridizations among the ancestral genomes of bread wheat.</title>
        <authorList>
            <consortium name="International Wheat Genome Sequencing Consortium,"/>
            <person name="Marcussen T."/>
            <person name="Sandve S.R."/>
            <person name="Heier L."/>
            <person name="Spannagl M."/>
            <person name="Pfeifer M."/>
            <person name="Jakobsen K.S."/>
            <person name="Wulff B.B."/>
            <person name="Steuernagel B."/>
            <person name="Mayer K.F."/>
            <person name="Olsen O.A."/>
        </authorList>
    </citation>
    <scope>NUCLEOTIDE SEQUENCE [LARGE SCALE GENOMIC DNA]</scope>
    <source>
        <strain evidence="7">cv. AL8/78</strain>
    </source>
</reference>
<dbReference type="Gramene" id="AET3Gv21224400.3">
    <property type="protein sequence ID" value="AET3Gv21224400.3"/>
    <property type="gene ID" value="AET3Gv21224400"/>
</dbReference>
<keyword evidence="3" id="KW-0195">Cyclin</keyword>
<evidence type="ECO:0000256" key="4">
    <source>
        <dbReference type="SAM" id="MobiDB-lite"/>
    </source>
</evidence>